<name>A0ABS2VYB2_STRAS</name>
<accession>A0ABS2VYB2</accession>
<dbReference type="InterPro" id="IPR008278">
    <property type="entry name" value="4-PPantetheinyl_Trfase_dom"/>
</dbReference>
<proteinExistence type="inferred from homology"/>
<dbReference type="Gene3D" id="3.90.470.20">
    <property type="entry name" value="4'-phosphopantetheinyl transferase domain"/>
    <property type="match status" value="1"/>
</dbReference>
<comment type="caution">
    <text evidence="4">The sequence shown here is derived from an EMBL/GenBank/DDBJ whole genome shotgun (WGS) entry which is preliminary data.</text>
</comment>
<evidence type="ECO:0000259" key="3">
    <source>
        <dbReference type="Pfam" id="PF01648"/>
    </source>
</evidence>
<evidence type="ECO:0000313" key="4">
    <source>
        <dbReference type="EMBL" id="MBN0048034.1"/>
    </source>
</evidence>
<dbReference type="Pfam" id="PF01648">
    <property type="entry name" value="ACPS"/>
    <property type="match status" value="1"/>
</dbReference>
<sequence>MSAVSRVCVPGAGPAGPEVWLVRTPAAGPRTASALDAGERRRAAALRRPGDRALFVAAHTALRHLLGGRLDMRPAEVPLTRLPCPGCRGPHGRPAVAGAAGERLHFSLSHSGALALIALADRPVGVDVEQLPQLRTAMAAARALHPAEQRELACLAGSDPAAGAAAFARCWTRKEACLKATGEGLGGTGPRTLLVGTGPRPRVPAGWWLADVPVPAGYAAACALPDSAATSPSASSARQHT</sequence>
<evidence type="ECO:0000256" key="2">
    <source>
        <dbReference type="ARBA" id="ARBA00022679"/>
    </source>
</evidence>
<dbReference type="EMBL" id="JAFFZS010000032">
    <property type="protein sequence ID" value="MBN0048034.1"/>
    <property type="molecule type" value="Genomic_DNA"/>
</dbReference>
<dbReference type="PANTHER" id="PTHR12215:SF10">
    <property type="entry name" value="L-AMINOADIPATE-SEMIALDEHYDE DEHYDROGENASE-PHOSPHOPANTETHEINYL TRANSFERASE"/>
    <property type="match status" value="1"/>
</dbReference>
<keyword evidence="5" id="KW-1185">Reference proteome</keyword>
<keyword evidence="2 4" id="KW-0808">Transferase</keyword>
<dbReference type="PANTHER" id="PTHR12215">
    <property type="entry name" value="PHOSPHOPANTETHEINE TRANSFERASE"/>
    <property type="match status" value="1"/>
</dbReference>
<reference evidence="4 5" key="1">
    <citation type="submission" date="2021-02" db="EMBL/GenBank/DDBJ databases">
        <title>Whole genome sequencing of Streptomyces actuosus VRA1.</title>
        <authorList>
            <person name="Sen G."/>
            <person name="Sen A."/>
        </authorList>
    </citation>
    <scope>NUCLEOTIDE SEQUENCE [LARGE SCALE GENOMIC DNA]</scope>
    <source>
        <strain evidence="4 5">VRA1</strain>
    </source>
</reference>
<evidence type="ECO:0000256" key="1">
    <source>
        <dbReference type="ARBA" id="ARBA00010990"/>
    </source>
</evidence>
<organism evidence="4 5">
    <name type="scientific">Streptomyces actuosus</name>
    <dbReference type="NCBI Taxonomy" id="1885"/>
    <lineage>
        <taxon>Bacteria</taxon>
        <taxon>Bacillati</taxon>
        <taxon>Actinomycetota</taxon>
        <taxon>Actinomycetes</taxon>
        <taxon>Kitasatosporales</taxon>
        <taxon>Streptomycetaceae</taxon>
        <taxon>Streptomyces</taxon>
    </lineage>
</organism>
<dbReference type="InterPro" id="IPR037143">
    <property type="entry name" value="4-PPantetheinyl_Trfase_dom_sf"/>
</dbReference>
<dbReference type="RefSeq" id="WP_205386161.1">
    <property type="nucleotide sequence ID" value="NZ_JAFFZS010000032.1"/>
</dbReference>
<dbReference type="Proteomes" id="UP000788262">
    <property type="component" value="Unassembled WGS sequence"/>
</dbReference>
<dbReference type="InterPro" id="IPR050559">
    <property type="entry name" value="P-Pant_transferase_sf"/>
</dbReference>
<comment type="similarity">
    <text evidence="1">Belongs to the P-Pant transferase superfamily. Gsp/Sfp/HetI/AcpT family.</text>
</comment>
<evidence type="ECO:0000313" key="5">
    <source>
        <dbReference type="Proteomes" id="UP000788262"/>
    </source>
</evidence>
<dbReference type="GO" id="GO:0016740">
    <property type="term" value="F:transferase activity"/>
    <property type="evidence" value="ECO:0007669"/>
    <property type="project" value="UniProtKB-KW"/>
</dbReference>
<gene>
    <name evidence="4" type="ORF">JS756_28770</name>
</gene>
<feature type="domain" description="4'-phosphopantetheinyl transferase" evidence="3">
    <location>
        <begin position="123"/>
        <end position="187"/>
    </location>
</feature>
<dbReference type="SUPFAM" id="SSF56214">
    <property type="entry name" value="4'-phosphopantetheinyl transferase"/>
    <property type="match status" value="2"/>
</dbReference>
<protein>
    <submittedName>
        <fullName evidence="4">4'-phosphopantetheinyl transferase superfamily protein</fullName>
    </submittedName>
</protein>